<dbReference type="InterPro" id="IPR008991">
    <property type="entry name" value="Translation_prot_SH3-like_sf"/>
</dbReference>
<keyword evidence="5 8" id="KW-0687">Ribonucleoprotein</keyword>
<dbReference type="Gene3D" id="2.30.30.30">
    <property type="match status" value="1"/>
</dbReference>
<comment type="caution">
    <text evidence="11">The sequence shown here is derived from an EMBL/GenBank/DDBJ whole genome shotgun (WGS) entry which is preliminary data.</text>
</comment>
<dbReference type="GO" id="GO:0006412">
    <property type="term" value="P:translation"/>
    <property type="evidence" value="ECO:0007669"/>
    <property type="project" value="UniProtKB-UniRule"/>
</dbReference>
<evidence type="ECO:0000256" key="1">
    <source>
        <dbReference type="ARBA" id="ARBA00010618"/>
    </source>
</evidence>
<dbReference type="GO" id="GO:1990904">
    <property type="term" value="C:ribonucleoprotein complex"/>
    <property type="evidence" value="ECO:0007669"/>
    <property type="project" value="UniProtKB-KW"/>
</dbReference>
<dbReference type="FunFam" id="2.30.30.30:FF:000004">
    <property type="entry name" value="50S ribosomal protein L24"/>
    <property type="match status" value="1"/>
</dbReference>
<dbReference type="SMART" id="SM00739">
    <property type="entry name" value="KOW"/>
    <property type="match status" value="1"/>
</dbReference>
<evidence type="ECO:0000313" key="11">
    <source>
        <dbReference type="EMBL" id="KAB1442337.1"/>
    </source>
</evidence>
<dbReference type="CDD" id="cd06089">
    <property type="entry name" value="KOW_RPL26"/>
    <property type="match status" value="1"/>
</dbReference>
<gene>
    <name evidence="8" type="primary">rplX</name>
    <name evidence="11" type="ORF">F8A88_07770</name>
</gene>
<keyword evidence="2 8" id="KW-0699">rRNA-binding</keyword>
<evidence type="ECO:0000256" key="7">
    <source>
        <dbReference type="ARBA" id="ARBA00058688"/>
    </source>
</evidence>
<dbReference type="HAMAP" id="MF_01326_B">
    <property type="entry name" value="Ribosomal_uL24_B"/>
    <property type="match status" value="1"/>
</dbReference>
<dbReference type="InterPro" id="IPR003256">
    <property type="entry name" value="Ribosomal_uL24"/>
</dbReference>
<protein>
    <recommendedName>
        <fullName evidence="6 8">Large ribosomal subunit protein uL24</fullName>
    </recommendedName>
</protein>
<keyword evidence="12" id="KW-1185">Reference proteome</keyword>
<comment type="subunit">
    <text evidence="8">Part of the 50S ribosomal subunit.</text>
</comment>
<keyword evidence="4 8" id="KW-0689">Ribosomal protein</keyword>
<comment type="function">
    <text evidence="7 8">One of the proteins that surrounds the polypeptide exit tunnel on the outside of the subunit.</text>
</comment>
<name>A0A6N6N445_9BACT</name>
<comment type="similarity">
    <text evidence="1 8 9">Belongs to the universal ribosomal protein uL24 family.</text>
</comment>
<reference evidence="11 12" key="1">
    <citation type="journal article" date="2017" name="Int. J. Syst. Evol. Microbiol.">
        <title>Desulfovibrio senegalensis sp. nov., a mesophilic sulfate reducer isolated from marine sediment.</title>
        <authorList>
            <person name="Thioye A."/>
            <person name="Gam Z.B.A."/>
            <person name="Mbengue M."/>
            <person name="Cayol J.L."/>
            <person name="Joseph-Bartoli M."/>
            <person name="Toure-Kane C."/>
            <person name="Labat M."/>
        </authorList>
    </citation>
    <scope>NUCLEOTIDE SEQUENCE [LARGE SCALE GENOMIC DNA]</scope>
    <source>
        <strain evidence="11 12">DSM 101509</strain>
    </source>
</reference>
<comment type="function">
    <text evidence="8">One of two assembly initiator proteins, it binds directly to the 5'-end of the 23S rRNA, where it nucleates assembly of the 50S subunit.</text>
</comment>
<dbReference type="OrthoDB" id="9807419at2"/>
<evidence type="ECO:0000256" key="8">
    <source>
        <dbReference type="HAMAP-Rule" id="MF_01326"/>
    </source>
</evidence>
<sequence>MKTKLRKDDKVMVIAGKDKGKIGKILKVYKKKDAVLVEKVNVVKRHTKANPYANQPGGIVEKEAPIHVSNVQAVCDACTKPTRIGYKKTEDGKKVRFCKKCNEIFK</sequence>
<evidence type="ECO:0000256" key="6">
    <source>
        <dbReference type="ARBA" id="ARBA00035206"/>
    </source>
</evidence>
<keyword evidence="3 8" id="KW-0694">RNA-binding</keyword>
<dbReference type="SUPFAM" id="SSF50104">
    <property type="entry name" value="Translation proteins SH3-like domain"/>
    <property type="match status" value="1"/>
</dbReference>
<feature type="domain" description="KOW" evidence="10">
    <location>
        <begin position="4"/>
        <end position="31"/>
    </location>
</feature>
<evidence type="ECO:0000256" key="2">
    <source>
        <dbReference type="ARBA" id="ARBA00022730"/>
    </source>
</evidence>
<evidence type="ECO:0000259" key="10">
    <source>
        <dbReference type="SMART" id="SM00739"/>
    </source>
</evidence>
<proteinExistence type="inferred from homology"/>
<dbReference type="NCBIfam" id="TIGR01079">
    <property type="entry name" value="rplX_bact"/>
    <property type="match status" value="1"/>
</dbReference>
<evidence type="ECO:0000256" key="9">
    <source>
        <dbReference type="RuleBase" id="RU003477"/>
    </source>
</evidence>
<dbReference type="Pfam" id="PF17136">
    <property type="entry name" value="ribosomal_L24"/>
    <property type="match status" value="1"/>
</dbReference>
<dbReference type="InterPro" id="IPR041988">
    <property type="entry name" value="Ribosomal_uL24_KOW"/>
</dbReference>
<evidence type="ECO:0000256" key="5">
    <source>
        <dbReference type="ARBA" id="ARBA00023274"/>
    </source>
</evidence>
<dbReference type="PANTHER" id="PTHR12903">
    <property type="entry name" value="MITOCHONDRIAL RIBOSOMAL PROTEIN L24"/>
    <property type="match status" value="1"/>
</dbReference>
<evidence type="ECO:0000256" key="4">
    <source>
        <dbReference type="ARBA" id="ARBA00022980"/>
    </source>
</evidence>
<dbReference type="AlphaFoldDB" id="A0A6N6N445"/>
<dbReference type="Pfam" id="PF00467">
    <property type="entry name" value="KOW"/>
    <property type="match status" value="1"/>
</dbReference>
<dbReference type="PROSITE" id="PS01108">
    <property type="entry name" value="RIBOSOMAL_L24"/>
    <property type="match status" value="1"/>
</dbReference>
<evidence type="ECO:0000313" key="12">
    <source>
        <dbReference type="Proteomes" id="UP000438699"/>
    </source>
</evidence>
<dbReference type="InterPro" id="IPR014722">
    <property type="entry name" value="Rib_uL2_dom2"/>
</dbReference>
<dbReference type="GO" id="GO:0003735">
    <property type="term" value="F:structural constituent of ribosome"/>
    <property type="evidence" value="ECO:0007669"/>
    <property type="project" value="InterPro"/>
</dbReference>
<dbReference type="GO" id="GO:0005840">
    <property type="term" value="C:ribosome"/>
    <property type="evidence" value="ECO:0007669"/>
    <property type="project" value="UniProtKB-KW"/>
</dbReference>
<evidence type="ECO:0000256" key="3">
    <source>
        <dbReference type="ARBA" id="ARBA00022884"/>
    </source>
</evidence>
<dbReference type="RefSeq" id="WP_151150558.1">
    <property type="nucleotide sequence ID" value="NZ_WAIE01000002.1"/>
</dbReference>
<dbReference type="InterPro" id="IPR057264">
    <property type="entry name" value="Ribosomal_uL24_C"/>
</dbReference>
<dbReference type="InterPro" id="IPR005825">
    <property type="entry name" value="Ribosomal_uL24_CS"/>
</dbReference>
<dbReference type="InterPro" id="IPR005824">
    <property type="entry name" value="KOW"/>
</dbReference>
<organism evidence="11 12">
    <name type="scientific">Pseudodesulfovibrio senegalensis</name>
    <dbReference type="NCBI Taxonomy" id="1721087"/>
    <lineage>
        <taxon>Bacteria</taxon>
        <taxon>Pseudomonadati</taxon>
        <taxon>Thermodesulfobacteriota</taxon>
        <taxon>Desulfovibrionia</taxon>
        <taxon>Desulfovibrionales</taxon>
        <taxon>Desulfovibrionaceae</taxon>
    </lineage>
</organism>
<dbReference type="EMBL" id="WAIE01000002">
    <property type="protein sequence ID" value="KAB1442337.1"/>
    <property type="molecule type" value="Genomic_DNA"/>
</dbReference>
<dbReference type="Proteomes" id="UP000438699">
    <property type="component" value="Unassembled WGS sequence"/>
</dbReference>
<accession>A0A6N6N445</accession>
<dbReference type="GO" id="GO:0019843">
    <property type="term" value="F:rRNA binding"/>
    <property type="evidence" value="ECO:0007669"/>
    <property type="project" value="UniProtKB-UniRule"/>
</dbReference>